<evidence type="ECO:0000313" key="1">
    <source>
        <dbReference type="EMBL" id="TBU32312.1"/>
    </source>
</evidence>
<name>A0A4Q9MZQ4_9APHY</name>
<proteinExistence type="predicted"/>
<accession>A0A4Q9MZQ4</accession>
<reference evidence="1" key="1">
    <citation type="submission" date="2019-01" db="EMBL/GenBank/DDBJ databases">
        <title>Draft genome sequences of three monokaryotic isolates of the white-rot basidiomycete fungus Dichomitus squalens.</title>
        <authorList>
            <consortium name="DOE Joint Genome Institute"/>
            <person name="Lopez S.C."/>
            <person name="Andreopoulos B."/>
            <person name="Pangilinan J."/>
            <person name="Lipzen A."/>
            <person name="Riley R."/>
            <person name="Ahrendt S."/>
            <person name="Ng V."/>
            <person name="Barry K."/>
            <person name="Daum C."/>
            <person name="Grigoriev I.V."/>
            <person name="Hilden K.S."/>
            <person name="Makela M.R."/>
            <person name="de Vries R.P."/>
        </authorList>
    </citation>
    <scope>NUCLEOTIDE SEQUENCE [LARGE SCALE GENOMIC DNA]</scope>
    <source>
        <strain evidence="1">OM18370.1</strain>
    </source>
</reference>
<dbReference type="EMBL" id="ML143395">
    <property type="protein sequence ID" value="TBU32312.1"/>
    <property type="molecule type" value="Genomic_DNA"/>
</dbReference>
<protein>
    <submittedName>
        <fullName evidence="1">Uncharacterized protein</fullName>
    </submittedName>
</protein>
<dbReference type="Proteomes" id="UP000292957">
    <property type="component" value="Unassembled WGS sequence"/>
</dbReference>
<dbReference type="AlphaFoldDB" id="A0A4Q9MZQ4"/>
<organism evidence="1">
    <name type="scientific">Dichomitus squalens</name>
    <dbReference type="NCBI Taxonomy" id="114155"/>
    <lineage>
        <taxon>Eukaryota</taxon>
        <taxon>Fungi</taxon>
        <taxon>Dikarya</taxon>
        <taxon>Basidiomycota</taxon>
        <taxon>Agaricomycotina</taxon>
        <taxon>Agaricomycetes</taxon>
        <taxon>Polyporales</taxon>
        <taxon>Polyporaceae</taxon>
        <taxon>Dichomitus</taxon>
    </lineage>
</organism>
<sequence>MASSHWFTVVFGHFVLRHIPPNLFTTPSRTSVSISRCSLPPQMHSSLLLVIPLKFDRSVLFKFCAAPANPLTTEWIGMCCCSSCMRLASPLDLSDALSIGVSLLQTIWKRTMDSLHAATAGATEELVLSVLGYVENQLKRWAAGGESLAKDALPM</sequence>
<gene>
    <name evidence="1" type="ORF">BD311DRAFT_785818</name>
</gene>